<feature type="binding site" evidence="6">
    <location>
        <position position="72"/>
    </location>
    <ligand>
        <name>S-adenosyl-L-methionine</name>
        <dbReference type="ChEBI" id="CHEBI:59789"/>
    </ligand>
</feature>
<comment type="caution">
    <text evidence="8">The sequence shown here is derived from an EMBL/GenBank/DDBJ whole genome shotgun (WGS) entry which is preliminary data.</text>
</comment>
<evidence type="ECO:0000256" key="6">
    <source>
        <dbReference type="PROSITE-ProRule" id="PRU01026"/>
    </source>
</evidence>
<sequence>MPYFNELQNLMVRYRFRPKKKLGQHFMVNEGILEKMVGLAELKPNDVVLEVGAGTGFLTRLLLQKCSVVAVEIDERLCAVLEEELPEKNLQVLCGDFFKAELPFFNKVVSLPSYAHSSALMFRLFEQDFDSGILVFQREFAEKLSAMPGFMEYNALSVLIQSQFDVSAVQRVEPGNFFPRPEGESCIVKLVKTTRHGVVKDKPKFALFIKSVFRFKNKNLGNALLKSFHFIENGLGLNEKDFRGRVSKLQMQDVKVNLISVKEFVEIFSQVTGTSPK</sequence>
<evidence type="ECO:0000313" key="9">
    <source>
        <dbReference type="Proteomes" id="UP000809243"/>
    </source>
</evidence>
<dbReference type="AlphaFoldDB" id="A0A938YY15"/>
<evidence type="ECO:0000256" key="5">
    <source>
        <dbReference type="ARBA" id="ARBA00022884"/>
    </source>
</evidence>
<keyword evidence="5 6" id="KW-0694">RNA-binding</keyword>
<dbReference type="SMART" id="SM00650">
    <property type="entry name" value="rADc"/>
    <property type="match status" value="1"/>
</dbReference>
<keyword evidence="2 6" id="KW-0489">Methyltransferase</keyword>
<dbReference type="GO" id="GO:0003723">
    <property type="term" value="F:RNA binding"/>
    <property type="evidence" value="ECO:0007669"/>
    <property type="project" value="UniProtKB-UniRule"/>
</dbReference>
<keyword evidence="1" id="KW-0698">rRNA processing</keyword>
<feature type="binding site" evidence="6">
    <location>
        <position position="27"/>
    </location>
    <ligand>
        <name>S-adenosyl-L-methionine</name>
        <dbReference type="ChEBI" id="CHEBI:59789"/>
    </ligand>
</feature>
<dbReference type="Pfam" id="PF00398">
    <property type="entry name" value="RrnaAD"/>
    <property type="match status" value="1"/>
</dbReference>
<dbReference type="SUPFAM" id="SSF53335">
    <property type="entry name" value="S-adenosyl-L-methionine-dependent methyltransferases"/>
    <property type="match status" value="1"/>
</dbReference>
<dbReference type="InterPro" id="IPR001737">
    <property type="entry name" value="KsgA/Erm"/>
</dbReference>
<feature type="binding site" evidence="6">
    <location>
        <position position="52"/>
    </location>
    <ligand>
        <name>S-adenosyl-L-methionine</name>
        <dbReference type="ChEBI" id="CHEBI:59789"/>
    </ligand>
</feature>
<keyword evidence="3 6" id="KW-0808">Transferase</keyword>
<protein>
    <submittedName>
        <fullName evidence="8">Ribosomal RNA small subunit methyltransferase A</fullName>
        <ecNumber evidence="8">2.1.1.182</ecNumber>
    </submittedName>
</protein>
<proteinExistence type="inferred from homology"/>
<dbReference type="NCBIfam" id="TIGR00755">
    <property type="entry name" value="ksgA"/>
    <property type="match status" value="1"/>
</dbReference>
<comment type="similarity">
    <text evidence="6">Belongs to the class I-like SAM-binding methyltransferase superfamily. rRNA adenine N(6)-methyltransferase family.</text>
</comment>
<gene>
    <name evidence="8" type="primary">rsmA</name>
    <name evidence="8" type="ORF">JW744_04900</name>
</gene>
<name>A0A938YY15_9ARCH</name>
<evidence type="ECO:0000259" key="7">
    <source>
        <dbReference type="SMART" id="SM00650"/>
    </source>
</evidence>
<dbReference type="EMBL" id="JAFGDB010000085">
    <property type="protein sequence ID" value="MBN2067781.1"/>
    <property type="molecule type" value="Genomic_DNA"/>
</dbReference>
<dbReference type="Proteomes" id="UP000809243">
    <property type="component" value="Unassembled WGS sequence"/>
</dbReference>
<dbReference type="Gene3D" id="3.40.50.150">
    <property type="entry name" value="Vaccinia Virus protein VP39"/>
    <property type="match status" value="1"/>
</dbReference>
<dbReference type="PANTHER" id="PTHR11727">
    <property type="entry name" value="DIMETHYLADENOSINE TRANSFERASE"/>
    <property type="match status" value="1"/>
</dbReference>
<evidence type="ECO:0000256" key="1">
    <source>
        <dbReference type="ARBA" id="ARBA00022552"/>
    </source>
</evidence>
<dbReference type="InterPro" id="IPR029063">
    <property type="entry name" value="SAM-dependent_MTases_sf"/>
</dbReference>
<dbReference type="CDD" id="cd02440">
    <property type="entry name" value="AdoMet_MTases"/>
    <property type="match status" value="1"/>
</dbReference>
<evidence type="ECO:0000256" key="3">
    <source>
        <dbReference type="ARBA" id="ARBA00022679"/>
    </source>
</evidence>
<keyword evidence="4 6" id="KW-0949">S-adenosyl-L-methionine</keyword>
<accession>A0A938YY15</accession>
<feature type="domain" description="Ribosomal RNA adenine methylase transferase N-terminal" evidence="7">
    <location>
        <begin position="32"/>
        <end position="194"/>
    </location>
</feature>
<comment type="caution">
    <text evidence="6">Lacks conserved residue(s) required for the propagation of feature annotation.</text>
</comment>
<dbReference type="PROSITE" id="PS01131">
    <property type="entry name" value="RRNA_A_DIMETH"/>
    <property type="match status" value="1"/>
</dbReference>
<dbReference type="EC" id="2.1.1.182" evidence="8"/>
<evidence type="ECO:0000256" key="2">
    <source>
        <dbReference type="ARBA" id="ARBA00022603"/>
    </source>
</evidence>
<dbReference type="PROSITE" id="PS51689">
    <property type="entry name" value="SAM_RNA_A_N6_MT"/>
    <property type="match status" value="1"/>
</dbReference>
<dbReference type="PANTHER" id="PTHR11727:SF7">
    <property type="entry name" value="DIMETHYLADENOSINE TRANSFERASE-RELATED"/>
    <property type="match status" value="1"/>
</dbReference>
<organism evidence="8 9">
    <name type="scientific">Candidatus Iainarchaeum sp</name>
    <dbReference type="NCBI Taxonomy" id="3101447"/>
    <lineage>
        <taxon>Archaea</taxon>
        <taxon>Candidatus Iainarchaeota</taxon>
        <taxon>Candidatus Iainarchaeia</taxon>
        <taxon>Candidatus Iainarchaeales</taxon>
        <taxon>Candidatus Iainarchaeaceae</taxon>
        <taxon>Candidatus Iainarchaeum</taxon>
    </lineage>
</organism>
<feature type="binding site" evidence="6">
    <location>
        <position position="25"/>
    </location>
    <ligand>
        <name>S-adenosyl-L-methionine</name>
        <dbReference type="ChEBI" id="CHEBI:59789"/>
    </ligand>
</feature>
<evidence type="ECO:0000256" key="4">
    <source>
        <dbReference type="ARBA" id="ARBA00022691"/>
    </source>
</evidence>
<dbReference type="GO" id="GO:0052908">
    <property type="term" value="F:16S rRNA (adenine(1518)-N(6)/adenine(1519)-N(6))-dimethyltransferase activity"/>
    <property type="evidence" value="ECO:0007669"/>
    <property type="project" value="UniProtKB-EC"/>
</dbReference>
<dbReference type="InterPro" id="IPR020596">
    <property type="entry name" value="rRNA_Ade_Mease_Trfase_CS"/>
</dbReference>
<reference evidence="8" key="1">
    <citation type="submission" date="2021-01" db="EMBL/GenBank/DDBJ databases">
        <title>Active Sulfur Cycling in an Early Earth Analoge.</title>
        <authorList>
            <person name="Hahn C.R."/>
            <person name="Youssef N.H."/>
            <person name="Elshahed M."/>
        </authorList>
    </citation>
    <scope>NUCLEOTIDE SEQUENCE</scope>
    <source>
        <strain evidence="8">Zod_Metabat.1151</strain>
    </source>
</reference>
<dbReference type="InterPro" id="IPR011530">
    <property type="entry name" value="rRNA_adenine_dimethylase"/>
</dbReference>
<feature type="binding site" evidence="6">
    <location>
        <position position="96"/>
    </location>
    <ligand>
        <name>S-adenosyl-L-methionine</name>
        <dbReference type="ChEBI" id="CHEBI:59789"/>
    </ligand>
</feature>
<evidence type="ECO:0000313" key="8">
    <source>
        <dbReference type="EMBL" id="MBN2067781.1"/>
    </source>
</evidence>
<dbReference type="InterPro" id="IPR020598">
    <property type="entry name" value="rRNA_Ade_methylase_Trfase_N"/>
</dbReference>